<dbReference type="Gramene" id="TraesNOR6A03G03312270.1">
    <property type="protein sequence ID" value="TraesNOR6A03G03312270.1"/>
    <property type="gene ID" value="TraesNOR6A03G03312270"/>
</dbReference>
<accession>A0A3B6NKX7</accession>
<dbReference type="Proteomes" id="UP000019116">
    <property type="component" value="Chromosome 6A"/>
</dbReference>
<dbReference type="OMA" id="NIAYFIM"/>
<sequence>MASAGKEEQVSATPTVDAGQARALLSSGGGGHAYLDVRLPVDFDKDHAAGAVNVPYYLAVTPQGKEKNPKFVEEVAALYGKEHHLVVACRTGVRSKLATADLVNAGYENARSLQGGYVAFLQSAAADQQPAPQQL</sequence>
<dbReference type="Gramene" id="TraesLAC6A03G03235530.1">
    <property type="protein sequence ID" value="TraesLAC6A03G03235530.1"/>
    <property type="gene ID" value="TraesLAC6A03G03235530"/>
</dbReference>
<dbReference type="SMART" id="SM00450">
    <property type="entry name" value="RHOD"/>
    <property type="match status" value="1"/>
</dbReference>
<evidence type="ECO:0000259" key="1">
    <source>
        <dbReference type="PROSITE" id="PS50206"/>
    </source>
</evidence>
<dbReference type="SUPFAM" id="SSF52821">
    <property type="entry name" value="Rhodanese/Cell cycle control phosphatase"/>
    <property type="match status" value="1"/>
</dbReference>
<dbReference type="Gramene" id="TraesCLE_scaffold_058929_01G000100.1">
    <property type="protein sequence ID" value="TraesCLE_scaffold_058929_01G000100.1"/>
    <property type="gene ID" value="TraesCLE_scaffold_058929_01G000100"/>
</dbReference>
<dbReference type="GeneID" id="123130398"/>
<dbReference type="InterPro" id="IPR036873">
    <property type="entry name" value="Rhodanese-like_dom_sf"/>
</dbReference>
<dbReference type="PANTHER" id="PTHR44542:SF22">
    <property type="entry name" value="RHODANESE DOMAIN-CONTAINING PROTEIN"/>
    <property type="match status" value="1"/>
</dbReference>
<dbReference type="RefSeq" id="XP_044406236.1">
    <property type="nucleotide sequence ID" value="XM_044550301.1"/>
</dbReference>
<proteinExistence type="predicted"/>
<dbReference type="InterPro" id="IPR044684">
    <property type="entry name" value="STR17/STR18/HARC1-like"/>
</dbReference>
<dbReference type="EnsemblPlants" id="TraesCS6A02G129500.1">
    <property type="protein sequence ID" value="TraesCS6A02G129500.1"/>
    <property type="gene ID" value="TraesCS6A02G129500"/>
</dbReference>
<dbReference type="Gene3D" id="3.40.250.10">
    <property type="entry name" value="Rhodanese-like domain"/>
    <property type="match status" value="1"/>
</dbReference>
<dbReference type="Gramene" id="TraesCS6A02G129500.1">
    <property type="protein sequence ID" value="TraesCS6A02G129500.1"/>
    <property type="gene ID" value="TraesCS6A02G129500"/>
</dbReference>
<gene>
    <name evidence="2" type="primary">LOC123130398</name>
</gene>
<dbReference type="Pfam" id="PF00581">
    <property type="entry name" value="Rhodanese"/>
    <property type="match status" value="1"/>
</dbReference>
<dbReference type="SMR" id="A0A3B6NKX7"/>
<dbReference type="Gramene" id="TraesCAD_scaffold_063513_01G000400.1">
    <property type="protein sequence ID" value="TraesCAD_scaffold_063513_01G000400.1"/>
    <property type="gene ID" value="TraesCAD_scaffold_063513_01G000400"/>
</dbReference>
<dbReference type="InterPro" id="IPR001763">
    <property type="entry name" value="Rhodanese-like_dom"/>
</dbReference>
<dbReference type="GO" id="GO:0003824">
    <property type="term" value="F:catalytic activity"/>
    <property type="evidence" value="ECO:0007669"/>
    <property type="project" value="InterPro"/>
</dbReference>
<dbReference type="Gramene" id="TraesARI6A03G03236240.1">
    <property type="protein sequence ID" value="TraesARI6A03G03236240.1"/>
    <property type="gene ID" value="TraesARI6A03G03236240"/>
</dbReference>
<dbReference type="Gramene" id="TraesJUL6A03G03306960.1">
    <property type="protein sequence ID" value="TraesJUL6A03G03306960.1"/>
    <property type="gene ID" value="TraesJUL6A03G03306960"/>
</dbReference>
<protein>
    <recommendedName>
        <fullName evidence="1">Rhodanese domain-containing protein</fullName>
    </recommendedName>
</protein>
<dbReference type="PROSITE" id="PS50206">
    <property type="entry name" value="RHODANESE_3"/>
    <property type="match status" value="1"/>
</dbReference>
<evidence type="ECO:0000313" key="2">
    <source>
        <dbReference type="EnsemblPlants" id="TraesCS6A02G129500.1"/>
    </source>
</evidence>
<dbReference type="Gramene" id="TraesPARA_EIv1.0_1918310.1">
    <property type="protein sequence ID" value="TraesPARA_EIv1.0_1918310.1.CDS"/>
    <property type="gene ID" value="TraesPARA_EIv1.0_1918310"/>
</dbReference>
<dbReference type="AlphaFoldDB" id="A0A3B6NKX7"/>
<dbReference type="Gramene" id="TraesLDM6A03G03284120.1">
    <property type="protein sequence ID" value="TraesLDM6A03G03284120.1"/>
    <property type="gene ID" value="TraesLDM6A03G03284120"/>
</dbReference>
<organism evidence="2">
    <name type="scientific">Triticum aestivum</name>
    <name type="common">Wheat</name>
    <dbReference type="NCBI Taxonomy" id="4565"/>
    <lineage>
        <taxon>Eukaryota</taxon>
        <taxon>Viridiplantae</taxon>
        <taxon>Streptophyta</taxon>
        <taxon>Embryophyta</taxon>
        <taxon>Tracheophyta</taxon>
        <taxon>Spermatophyta</taxon>
        <taxon>Magnoliopsida</taxon>
        <taxon>Liliopsida</taxon>
        <taxon>Poales</taxon>
        <taxon>Poaceae</taxon>
        <taxon>BOP clade</taxon>
        <taxon>Pooideae</taxon>
        <taxon>Triticodae</taxon>
        <taxon>Triticeae</taxon>
        <taxon>Triticinae</taxon>
        <taxon>Triticum</taxon>
    </lineage>
</organism>
<dbReference type="Gramene" id="TraesJAG6A03G03275550.1">
    <property type="protein sequence ID" value="TraesJAG6A03G03275550.1"/>
    <property type="gene ID" value="TraesJAG6A03G03275550"/>
</dbReference>
<dbReference type="PANTHER" id="PTHR44542">
    <property type="entry name" value="THIOSULFATE SULFURTRANSFERASE 18"/>
    <property type="match status" value="1"/>
</dbReference>
<dbReference type="Gramene" id="TraesRN6A0100275800.1">
    <property type="protein sequence ID" value="TraesRN6A0100275800.1"/>
    <property type="gene ID" value="TraesRN6A0100275800"/>
</dbReference>
<dbReference type="Gramene" id="TraesSYM6A03G03221340.1">
    <property type="protein sequence ID" value="TraesSYM6A03G03221340.1"/>
    <property type="gene ID" value="TraesSYM6A03G03221340"/>
</dbReference>
<dbReference type="Gramene" id="TraesCS6A03G0307200.1">
    <property type="protein sequence ID" value="TraesCS6A03G0307200.1.CDS"/>
    <property type="gene ID" value="TraesCS6A03G0307200"/>
</dbReference>
<dbReference type="STRING" id="4565.A0A3B6NKX7"/>
<dbReference type="Gramene" id="TraesROB_scaffold_075378_01G000100.1">
    <property type="protein sequence ID" value="TraesROB_scaffold_075378_01G000100.1"/>
    <property type="gene ID" value="TraesROB_scaffold_075378_01G000100"/>
</dbReference>
<dbReference type="PaxDb" id="4565-Traes_6AS_A137671B1.1"/>
<dbReference type="CDD" id="cd00158">
    <property type="entry name" value="RHOD"/>
    <property type="match status" value="1"/>
</dbReference>
<dbReference type="Gramene" id="TraesWEE_scaffold_066592_01G000400.1">
    <property type="protein sequence ID" value="TraesWEE_scaffold_066592_01G000400.1"/>
    <property type="gene ID" value="TraesWEE_scaffold_066592_01G000400"/>
</dbReference>
<reference evidence="2" key="1">
    <citation type="submission" date="2018-08" db="EMBL/GenBank/DDBJ databases">
        <authorList>
            <person name="Rossello M."/>
        </authorList>
    </citation>
    <scope>NUCLEOTIDE SEQUENCE [LARGE SCALE GENOMIC DNA]</scope>
    <source>
        <strain evidence="2">cv. Chinese Spring</strain>
    </source>
</reference>
<reference evidence="2" key="2">
    <citation type="submission" date="2018-10" db="UniProtKB">
        <authorList>
            <consortium name="EnsemblPlants"/>
        </authorList>
    </citation>
    <scope>IDENTIFICATION</scope>
</reference>
<evidence type="ECO:0000313" key="3">
    <source>
        <dbReference type="Proteomes" id="UP000019116"/>
    </source>
</evidence>
<dbReference type="Gramene" id="TraesMAC6A03G03279990.1">
    <property type="protein sequence ID" value="TraesMAC6A03G03279990.1"/>
    <property type="gene ID" value="TraesMAC6A03G03279990"/>
</dbReference>
<dbReference type="Gramene" id="TraesSTA6A03G03271490.1">
    <property type="protein sequence ID" value="TraesSTA6A03G03271490.1"/>
    <property type="gene ID" value="TraesSTA6A03G03271490"/>
</dbReference>
<keyword evidence="3" id="KW-1185">Reference proteome</keyword>
<name>A0A3B6NKX7_WHEAT</name>
<dbReference type="OrthoDB" id="566238at2759"/>
<feature type="domain" description="Rhodanese" evidence="1">
    <location>
        <begin position="28"/>
        <end position="129"/>
    </location>
</feature>